<protein>
    <submittedName>
        <fullName evidence="2">Uncharacterized protein</fullName>
    </submittedName>
</protein>
<evidence type="ECO:0000313" key="2">
    <source>
        <dbReference type="EMBL" id="KZV99762.1"/>
    </source>
</evidence>
<accession>A0A165MU57</accession>
<dbReference type="EMBL" id="KV425907">
    <property type="protein sequence ID" value="KZV99762.1"/>
    <property type="molecule type" value="Genomic_DNA"/>
</dbReference>
<evidence type="ECO:0000256" key="1">
    <source>
        <dbReference type="SAM" id="MobiDB-lite"/>
    </source>
</evidence>
<organism evidence="2 3">
    <name type="scientific">Exidia glandulosa HHB12029</name>
    <dbReference type="NCBI Taxonomy" id="1314781"/>
    <lineage>
        <taxon>Eukaryota</taxon>
        <taxon>Fungi</taxon>
        <taxon>Dikarya</taxon>
        <taxon>Basidiomycota</taxon>
        <taxon>Agaricomycotina</taxon>
        <taxon>Agaricomycetes</taxon>
        <taxon>Auriculariales</taxon>
        <taxon>Exidiaceae</taxon>
        <taxon>Exidia</taxon>
    </lineage>
</organism>
<sequence length="389" mass="43315">MNALQTSLLLRTPAPELEEFALHHTFAHDADPLVLMPNIFRGHAPQLGRITLDGVQLNADGAYPAFADVTTLRHFHGASRLPEMFPRLTDCAFVHESGLAPSVGPLTNPLRRLSFVSPTDLIVELLTQLGPLALVHTREIDIDCPCSADAMLYLVQAIDAPFRCEIHMLKTKPLNAYVSIKYDDGRTRLFQRPEHISTLLPVLERIAQKCTSLACPVRLLWDIPPLRALHTLNVDLEDNFTHSQFLDAAISSALSLDHTPHLRSLTLIGHGTAYTRLRPHLFLETIQRRRILALPRADTFRQIVVDGIKFAGETDSASDHLRRLANSISLRVRQGDDDESAPFGVAGTWKTGRTGHGTHESVGKRGVREMGKLLAGQRQIQMDSRNFML</sequence>
<keyword evidence="3" id="KW-1185">Reference proteome</keyword>
<reference evidence="2 3" key="1">
    <citation type="journal article" date="2016" name="Mol. Biol. Evol.">
        <title>Comparative Genomics of Early-Diverging Mushroom-Forming Fungi Provides Insights into the Origins of Lignocellulose Decay Capabilities.</title>
        <authorList>
            <person name="Nagy L.G."/>
            <person name="Riley R."/>
            <person name="Tritt A."/>
            <person name="Adam C."/>
            <person name="Daum C."/>
            <person name="Floudas D."/>
            <person name="Sun H."/>
            <person name="Yadav J.S."/>
            <person name="Pangilinan J."/>
            <person name="Larsson K.H."/>
            <person name="Matsuura K."/>
            <person name="Barry K."/>
            <person name="Labutti K."/>
            <person name="Kuo R."/>
            <person name="Ohm R.A."/>
            <person name="Bhattacharya S.S."/>
            <person name="Shirouzu T."/>
            <person name="Yoshinaga Y."/>
            <person name="Martin F.M."/>
            <person name="Grigoriev I.V."/>
            <person name="Hibbett D.S."/>
        </authorList>
    </citation>
    <scope>NUCLEOTIDE SEQUENCE [LARGE SCALE GENOMIC DNA]</scope>
    <source>
        <strain evidence="2 3">HHB12029</strain>
    </source>
</reference>
<evidence type="ECO:0000313" key="3">
    <source>
        <dbReference type="Proteomes" id="UP000077266"/>
    </source>
</evidence>
<dbReference type="InParanoid" id="A0A165MU57"/>
<dbReference type="Proteomes" id="UP000077266">
    <property type="component" value="Unassembled WGS sequence"/>
</dbReference>
<dbReference type="AlphaFoldDB" id="A0A165MU57"/>
<feature type="region of interest" description="Disordered" evidence="1">
    <location>
        <begin position="337"/>
        <end position="362"/>
    </location>
</feature>
<name>A0A165MU57_EXIGL</name>
<proteinExistence type="predicted"/>
<gene>
    <name evidence="2" type="ORF">EXIGLDRAFT_724312</name>
</gene>